<organism evidence="3 4">
    <name type="scientific">Achromobacter anxifer</name>
    <dbReference type="NCBI Taxonomy" id="1287737"/>
    <lineage>
        <taxon>Bacteria</taxon>
        <taxon>Pseudomonadati</taxon>
        <taxon>Pseudomonadota</taxon>
        <taxon>Betaproteobacteria</taxon>
        <taxon>Burkholderiales</taxon>
        <taxon>Alcaligenaceae</taxon>
        <taxon>Achromobacter</taxon>
    </lineage>
</organism>
<evidence type="ECO:0000313" key="3">
    <source>
        <dbReference type="EMBL" id="CAB3904244.1"/>
    </source>
</evidence>
<keyword evidence="1" id="KW-0812">Transmembrane</keyword>
<dbReference type="EMBL" id="CADILG010000038">
    <property type="protein sequence ID" value="CAB3904244.1"/>
    <property type="molecule type" value="Genomic_DNA"/>
</dbReference>
<keyword evidence="1" id="KW-0472">Membrane</keyword>
<dbReference type="Proteomes" id="UP000494117">
    <property type="component" value="Unassembled WGS sequence"/>
</dbReference>
<protein>
    <submittedName>
        <fullName evidence="3">Uncharacterized protein</fullName>
    </submittedName>
</protein>
<keyword evidence="4" id="KW-1185">Reference proteome</keyword>
<proteinExistence type="predicted"/>
<sequence length="56" mass="5536">MRPPTSAALAAAASIASSATGYATAHTDHSLGTPFFIAFLLALVFATLAAAAADKD</sequence>
<evidence type="ECO:0000256" key="1">
    <source>
        <dbReference type="SAM" id="Phobius"/>
    </source>
</evidence>
<dbReference type="AlphaFoldDB" id="A0A6S7EAV3"/>
<reference evidence="3 4" key="1">
    <citation type="submission" date="2020-04" db="EMBL/GenBank/DDBJ databases">
        <authorList>
            <person name="De Canck E."/>
        </authorList>
    </citation>
    <scope>NUCLEOTIDE SEQUENCE [LARGE SCALE GENOMIC DNA]</scope>
    <source>
        <strain evidence="3 4">LMG 26858</strain>
    </source>
</reference>
<gene>
    <name evidence="3" type="ORF">LMG26858_04395</name>
</gene>
<feature type="signal peptide" evidence="2">
    <location>
        <begin position="1"/>
        <end position="25"/>
    </location>
</feature>
<dbReference type="RefSeq" id="WP_175209081.1">
    <property type="nucleotide sequence ID" value="NZ_CADILG010000038.1"/>
</dbReference>
<evidence type="ECO:0000313" key="4">
    <source>
        <dbReference type="Proteomes" id="UP000494117"/>
    </source>
</evidence>
<keyword evidence="1" id="KW-1133">Transmembrane helix</keyword>
<accession>A0A6S7EAV3</accession>
<feature type="chain" id="PRO_5028832486" evidence="2">
    <location>
        <begin position="26"/>
        <end position="56"/>
    </location>
</feature>
<name>A0A6S7EAV3_9BURK</name>
<feature type="transmembrane region" description="Helical" evidence="1">
    <location>
        <begin position="35"/>
        <end position="53"/>
    </location>
</feature>
<keyword evidence="2" id="KW-0732">Signal</keyword>
<evidence type="ECO:0000256" key="2">
    <source>
        <dbReference type="SAM" id="SignalP"/>
    </source>
</evidence>